<reference evidence="2 3" key="1">
    <citation type="submission" date="2016-11" db="EMBL/GenBank/DDBJ databases">
        <authorList>
            <person name="Jaros S."/>
            <person name="Januszkiewicz K."/>
            <person name="Wedrychowicz H."/>
        </authorList>
    </citation>
    <scope>NUCLEOTIDE SEQUENCE [LARGE SCALE GENOMIC DNA]</scope>
    <source>
        <strain evidence="2 3">YL228</strain>
    </source>
</reference>
<evidence type="ECO:0000313" key="2">
    <source>
        <dbReference type="EMBL" id="SFW21010.1"/>
    </source>
</evidence>
<accession>A0A1K1MCZ4</accession>
<dbReference type="AlphaFoldDB" id="A0A1K1MCZ4"/>
<feature type="transmembrane region" description="Helical" evidence="1">
    <location>
        <begin position="34"/>
        <end position="56"/>
    </location>
</feature>
<dbReference type="RefSeq" id="WP_072299448.1">
    <property type="nucleotide sequence ID" value="NZ_FPIP01000002.1"/>
</dbReference>
<evidence type="ECO:0000256" key="1">
    <source>
        <dbReference type="SAM" id="Phobius"/>
    </source>
</evidence>
<keyword evidence="1" id="KW-0812">Transmembrane</keyword>
<protein>
    <submittedName>
        <fullName evidence="2">Uncharacterized protein</fullName>
    </submittedName>
</protein>
<dbReference type="EMBL" id="FPIP01000002">
    <property type="protein sequence ID" value="SFW21010.1"/>
    <property type="molecule type" value="Genomic_DNA"/>
</dbReference>
<dbReference type="Proteomes" id="UP000183461">
    <property type="component" value="Unassembled WGS sequence"/>
</dbReference>
<proteinExistence type="predicted"/>
<evidence type="ECO:0000313" key="3">
    <source>
        <dbReference type="Proteomes" id="UP000183461"/>
    </source>
</evidence>
<feature type="transmembrane region" description="Helical" evidence="1">
    <location>
        <begin position="7"/>
        <end position="28"/>
    </location>
</feature>
<keyword evidence="1" id="KW-1133">Transmembrane helix</keyword>
<gene>
    <name evidence="2" type="ORF">SAMN02910280_1077</name>
</gene>
<keyword evidence="1" id="KW-0472">Membrane</keyword>
<organism evidence="2 3">
    <name type="scientific">Ruminococcus flavefaciens</name>
    <dbReference type="NCBI Taxonomy" id="1265"/>
    <lineage>
        <taxon>Bacteria</taxon>
        <taxon>Bacillati</taxon>
        <taxon>Bacillota</taxon>
        <taxon>Clostridia</taxon>
        <taxon>Eubacteriales</taxon>
        <taxon>Oscillospiraceae</taxon>
        <taxon>Ruminococcus</taxon>
    </lineage>
</organism>
<sequence length="139" mass="16027">MKTFKRYLSVFMIIGVIIFAIGFVLLAIDKTYFKWQMVIALLAAICIYVFPMSLYLSSRASTVEVRINKSKNELINKIDDISFNKCNRKNKKEVGKETIYSAADKFSAWLTNPVKVSDHDEYVIVEVPKAYKKYYTSLA</sequence>
<name>A0A1K1MCZ4_RUMFL</name>